<comment type="caution">
    <text evidence="2">The sequence shown here is derived from an EMBL/GenBank/DDBJ whole genome shotgun (WGS) entry which is preliminary data.</text>
</comment>
<organism evidence="2 3">
    <name type="scientific">Clostridium liquoris</name>
    <dbReference type="NCBI Taxonomy" id="1289519"/>
    <lineage>
        <taxon>Bacteria</taxon>
        <taxon>Bacillati</taxon>
        <taxon>Bacillota</taxon>
        <taxon>Clostridia</taxon>
        <taxon>Eubacteriales</taxon>
        <taxon>Clostridiaceae</taxon>
        <taxon>Clostridium</taxon>
    </lineage>
</organism>
<evidence type="ECO:0000259" key="1">
    <source>
        <dbReference type="Pfam" id="PF25250"/>
    </source>
</evidence>
<sequence length="279" mass="31159">MFLILLSVDKKEDNFMNNNDFEDSACCISPEHNICSSVTTSNEPLTEQICVPPAVISAGPVFVKIPVVLAESNITIPVHATITLDQPAIEIKRIRKNVFLTEARLVPFSQDNRPGTGIVFIEGFVRKNIEFATQTCQNGVNICGDIRQCTVQVPFSVTTRVRFFRQPVFTENTTPSEMEFFTDKLKSCDICADNVIGRNPCDQSFFVTEFFNEKPFVELVKADIAELDIHKNPTSTCHNPTEQTFTQITEKLAINLTFKVLQNQQVELTAIAATNPCTA</sequence>
<evidence type="ECO:0000313" key="2">
    <source>
        <dbReference type="EMBL" id="PRR78881.1"/>
    </source>
</evidence>
<gene>
    <name evidence="2" type="ORF">CLLI_12200</name>
</gene>
<dbReference type="EMBL" id="PVXO01000034">
    <property type="protein sequence ID" value="PRR78881.1"/>
    <property type="molecule type" value="Genomic_DNA"/>
</dbReference>
<proteinExistence type="predicted"/>
<keyword evidence="3" id="KW-1185">Reference proteome</keyword>
<accession>A0A2T0B4Q7</accession>
<name>A0A2T0B4Q7_9CLOT</name>
<dbReference type="Proteomes" id="UP000239706">
    <property type="component" value="Unassembled WGS sequence"/>
</dbReference>
<dbReference type="NCBIfam" id="NF045794">
    <property type="entry name" value="CsxC_fam"/>
    <property type="match status" value="1"/>
</dbReference>
<protein>
    <recommendedName>
        <fullName evidence="1">DUF7852 domain-containing protein</fullName>
    </recommendedName>
</protein>
<evidence type="ECO:0000313" key="3">
    <source>
        <dbReference type="Proteomes" id="UP000239706"/>
    </source>
</evidence>
<dbReference type="InterPro" id="IPR054845">
    <property type="entry name" value="Exosporium_prot_C"/>
</dbReference>
<feature type="domain" description="DUF7852" evidence="1">
    <location>
        <begin position="61"/>
        <end position="138"/>
    </location>
</feature>
<dbReference type="Pfam" id="PF25250">
    <property type="entry name" value="DUF7852"/>
    <property type="match status" value="1"/>
</dbReference>
<dbReference type="AlphaFoldDB" id="A0A2T0B4Q7"/>
<dbReference type="InterPro" id="IPR057174">
    <property type="entry name" value="DUF7852"/>
</dbReference>
<reference evidence="2 3" key="1">
    <citation type="submission" date="2018-03" db="EMBL/GenBank/DDBJ databases">
        <title>Genome sequence of Clostridium liquoris DSM 100320.</title>
        <authorList>
            <person name="Poehlein A."/>
            <person name="Daniel R."/>
        </authorList>
    </citation>
    <scope>NUCLEOTIDE SEQUENCE [LARGE SCALE GENOMIC DNA]</scope>
    <source>
        <strain evidence="2 3">DSM 100320</strain>
    </source>
</reference>